<keyword evidence="2" id="KW-1185">Reference proteome</keyword>
<sequence length="92" mass="10764">MKLTETDWRIIRLFYAEGDKRPQHLFSLLDDNVSYAKYQSHADKARMPVAIDTMLYNKISSIQVLINRNLKELAKRANIDEVVTFHTAINVR</sequence>
<evidence type="ECO:0000313" key="2">
    <source>
        <dbReference type="Proteomes" id="UP000274271"/>
    </source>
</evidence>
<dbReference type="Proteomes" id="UP000274271">
    <property type="component" value="Unassembled WGS sequence"/>
</dbReference>
<evidence type="ECO:0000313" key="1">
    <source>
        <dbReference type="EMBL" id="RRB17836.1"/>
    </source>
</evidence>
<gene>
    <name evidence="1" type="ORF">EHT87_06035</name>
</gene>
<accession>A0A3P1CXM9</accession>
<dbReference type="RefSeq" id="WP_124904836.1">
    <property type="nucleotide sequence ID" value="NZ_RQJP01000001.1"/>
</dbReference>
<organism evidence="1 2">
    <name type="scientific">Larkinella knui</name>
    <dbReference type="NCBI Taxonomy" id="2025310"/>
    <lineage>
        <taxon>Bacteria</taxon>
        <taxon>Pseudomonadati</taxon>
        <taxon>Bacteroidota</taxon>
        <taxon>Cytophagia</taxon>
        <taxon>Cytophagales</taxon>
        <taxon>Spirosomataceae</taxon>
        <taxon>Larkinella</taxon>
    </lineage>
</organism>
<proteinExistence type="predicted"/>
<dbReference type="AlphaFoldDB" id="A0A3P1CXM9"/>
<name>A0A3P1CXM9_9BACT</name>
<dbReference type="EMBL" id="RQJP01000001">
    <property type="protein sequence ID" value="RRB17836.1"/>
    <property type="molecule type" value="Genomic_DNA"/>
</dbReference>
<reference evidence="1 2" key="1">
    <citation type="submission" date="2018-11" db="EMBL/GenBank/DDBJ databases">
        <authorList>
            <person name="Zhou Z."/>
            <person name="Wang G."/>
        </authorList>
    </citation>
    <scope>NUCLEOTIDE SEQUENCE [LARGE SCALE GENOMIC DNA]</scope>
    <source>
        <strain evidence="1 2">KCTC42998</strain>
    </source>
</reference>
<protein>
    <submittedName>
        <fullName evidence="1">Uncharacterized protein</fullName>
    </submittedName>
</protein>
<comment type="caution">
    <text evidence="1">The sequence shown here is derived from an EMBL/GenBank/DDBJ whole genome shotgun (WGS) entry which is preliminary data.</text>
</comment>